<dbReference type="GO" id="GO:0016787">
    <property type="term" value="F:hydrolase activity"/>
    <property type="evidence" value="ECO:0007669"/>
    <property type="project" value="UniProtKB-KW"/>
</dbReference>
<keyword evidence="8" id="KW-0800">Toxin</keyword>
<dbReference type="RefSeq" id="WP_111467589.1">
    <property type="nucleotide sequence ID" value="NZ_QKZS01000034.1"/>
</dbReference>
<dbReference type="InterPro" id="IPR022907">
    <property type="entry name" value="VapC_family"/>
</dbReference>
<reference evidence="10 11" key="1">
    <citation type="submission" date="2018-06" db="EMBL/GenBank/DDBJ databases">
        <title>Genomic Encyclopedia of Archaeal and Bacterial Type Strains, Phase II (KMG-II): from individual species to whole genera.</title>
        <authorList>
            <person name="Goeker M."/>
        </authorList>
    </citation>
    <scope>NUCLEOTIDE SEQUENCE [LARGE SCALE GENOMIC DNA]</scope>
    <source>
        <strain evidence="10 11">DSM 18774</strain>
    </source>
</reference>
<dbReference type="PANTHER" id="PTHR33653:SF1">
    <property type="entry name" value="RIBONUCLEASE VAPC2"/>
    <property type="match status" value="1"/>
</dbReference>
<feature type="binding site" evidence="8">
    <location>
        <position position="4"/>
    </location>
    <ligand>
        <name>Mg(2+)</name>
        <dbReference type="ChEBI" id="CHEBI:18420"/>
    </ligand>
</feature>
<dbReference type="Gene3D" id="3.40.50.1010">
    <property type="entry name" value="5'-nuclease"/>
    <property type="match status" value="1"/>
</dbReference>
<dbReference type="GO" id="GO:0000287">
    <property type="term" value="F:magnesium ion binding"/>
    <property type="evidence" value="ECO:0007669"/>
    <property type="project" value="UniProtKB-UniRule"/>
</dbReference>
<keyword evidence="6 8" id="KW-0460">Magnesium</keyword>
<keyword evidence="3 8" id="KW-0540">Nuclease</keyword>
<gene>
    <name evidence="8" type="primary">vapC</name>
    <name evidence="10" type="ORF">LX76_04472</name>
</gene>
<dbReference type="Proteomes" id="UP000249538">
    <property type="component" value="Unassembled WGS sequence"/>
</dbReference>
<evidence type="ECO:0000313" key="11">
    <source>
        <dbReference type="Proteomes" id="UP000249538"/>
    </source>
</evidence>
<protein>
    <recommendedName>
        <fullName evidence="8">Ribonuclease VapC</fullName>
        <shortName evidence="8">RNase VapC</shortName>
        <ecNumber evidence="8">3.1.-.-</ecNumber>
    </recommendedName>
    <alternativeName>
        <fullName evidence="8">Toxin VapC</fullName>
    </alternativeName>
</protein>
<organism evidence="10 11">
    <name type="scientific">Cereibacter changlensis</name>
    <dbReference type="NCBI Taxonomy" id="402884"/>
    <lineage>
        <taxon>Bacteria</taxon>
        <taxon>Pseudomonadati</taxon>
        <taxon>Pseudomonadota</taxon>
        <taxon>Alphaproteobacteria</taxon>
        <taxon>Rhodobacterales</taxon>
        <taxon>Paracoccaceae</taxon>
        <taxon>Cereibacter</taxon>
    </lineage>
</organism>
<dbReference type="GO" id="GO:0004540">
    <property type="term" value="F:RNA nuclease activity"/>
    <property type="evidence" value="ECO:0007669"/>
    <property type="project" value="InterPro"/>
</dbReference>
<keyword evidence="5 8" id="KW-0378">Hydrolase</keyword>
<dbReference type="PANTHER" id="PTHR33653">
    <property type="entry name" value="RIBONUCLEASE VAPC2"/>
    <property type="match status" value="1"/>
</dbReference>
<evidence type="ECO:0000259" key="9">
    <source>
        <dbReference type="Pfam" id="PF01850"/>
    </source>
</evidence>
<dbReference type="HAMAP" id="MF_00265">
    <property type="entry name" value="VapC_Nob1"/>
    <property type="match status" value="1"/>
</dbReference>
<dbReference type="InterPro" id="IPR029060">
    <property type="entry name" value="PIN-like_dom_sf"/>
</dbReference>
<evidence type="ECO:0000256" key="6">
    <source>
        <dbReference type="ARBA" id="ARBA00022842"/>
    </source>
</evidence>
<feature type="domain" description="PIN" evidence="9">
    <location>
        <begin position="1"/>
        <end position="139"/>
    </location>
</feature>
<evidence type="ECO:0000256" key="1">
    <source>
        <dbReference type="ARBA" id="ARBA00001946"/>
    </source>
</evidence>
<evidence type="ECO:0000256" key="3">
    <source>
        <dbReference type="ARBA" id="ARBA00022722"/>
    </source>
</evidence>
<proteinExistence type="inferred from homology"/>
<evidence type="ECO:0000256" key="5">
    <source>
        <dbReference type="ARBA" id="ARBA00022801"/>
    </source>
</evidence>
<sequence length="141" mass="14929">MFVDSSVLVAILKGEPEAAGFTAALAEAKGKLWVSSIVRFEVIASLAISRARSSGRIHADGEDFDVAAELLNDLLREIEAKDAHLSAAIGAAALDAARTFGKLSGHPARLNMGDCFSYACAKAYRVPLLYKGEDFAQTDLA</sequence>
<dbReference type="CDD" id="cd09871">
    <property type="entry name" value="PIN_MtVapC28-VapC30-like"/>
    <property type="match status" value="1"/>
</dbReference>
<dbReference type="AlphaFoldDB" id="A0A2W7QH66"/>
<dbReference type="Pfam" id="PF01850">
    <property type="entry name" value="PIN"/>
    <property type="match status" value="1"/>
</dbReference>
<dbReference type="SUPFAM" id="SSF88723">
    <property type="entry name" value="PIN domain-like"/>
    <property type="match status" value="1"/>
</dbReference>
<evidence type="ECO:0000256" key="7">
    <source>
        <dbReference type="ARBA" id="ARBA00038093"/>
    </source>
</evidence>
<feature type="binding site" evidence="8">
    <location>
        <position position="114"/>
    </location>
    <ligand>
        <name>Mg(2+)</name>
        <dbReference type="ChEBI" id="CHEBI:18420"/>
    </ligand>
</feature>
<evidence type="ECO:0000256" key="8">
    <source>
        <dbReference type="HAMAP-Rule" id="MF_00265"/>
    </source>
</evidence>
<dbReference type="EC" id="3.1.-.-" evidence="8"/>
<evidence type="ECO:0000313" key="10">
    <source>
        <dbReference type="EMBL" id="PZX47603.1"/>
    </source>
</evidence>
<dbReference type="InterPro" id="IPR050556">
    <property type="entry name" value="Type_II_TA_system_RNase"/>
</dbReference>
<comment type="cofactor">
    <cofactor evidence="1 8">
        <name>Mg(2+)</name>
        <dbReference type="ChEBI" id="CHEBI:18420"/>
    </cofactor>
</comment>
<comment type="caution">
    <text evidence="10">The sequence shown here is derived from an EMBL/GenBank/DDBJ whole genome shotgun (WGS) entry which is preliminary data.</text>
</comment>
<accession>A0A2W7QH66</accession>
<name>A0A2W7QH66_9RHOB</name>
<comment type="function">
    <text evidence="8">Toxic component of a toxin-antitoxin (TA) system. An RNase.</text>
</comment>
<dbReference type="GO" id="GO:0090729">
    <property type="term" value="F:toxin activity"/>
    <property type="evidence" value="ECO:0007669"/>
    <property type="project" value="UniProtKB-KW"/>
</dbReference>
<keyword evidence="2 8" id="KW-1277">Toxin-antitoxin system</keyword>
<comment type="similarity">
    <text evidence="7 8">Belongs to the PINc/VapC protein family.</text>
</comment>
<evidence type="ECO:0000256" key="2">
    <source>
        <dbReference type="ARBA" id="ARBA00022649"/>
    </source>
</evidence>
<dbReference type="EMBL" id="QKZS01000034">
    <property type="protein sequence ID" value="PZX47603.1"/>
    <property type="molecule type" value="Genomic_DNA"/>
</dbReference>
<evidence type="ECO:0000256" key="4">
    <source>
        <dbReference type="ARBA" id="ARBA00022723"/>
    </source>
</evidence>
<dbReference type="InterPro" id="IPR002716">
    <property type="entry name" value="PIN_dom"/>
</dbReference>
<keyword evidence="4 8" id="KW-0479">Metal-binding</keyword>